<keyword evidence="3" id="KW-1185">Reference proteome</keyword>
<proteinExistence type="predicted"/>
<dbReference type="AlphaFoldDB" id="A0A8C3KFW1"/>
<accession>A0A8C3KFW1</accession>
<dbReference type="Ensembl" id="ENSCPGT00000023918.1">
    <property type="protein sequence ID" value="ENSCPGP00000021852.1"/>
    <property type="gene ID" value="ENSCPGG00000015207.1"/>
</dbReference>
<dbReference type="InterPro" id="IPR031496">
    <property type="entry name" value="DUF4688"/>
</dbReference>
<feature type="compositionally biased region" description="Polar residues" evidence="1">
    <location>
        <begin position="84"/>
        <end position="97"/>
    </location>
</feature>
<name>A0A8C3KFW1_9CHAR</name>
<dbReference type="Proteomes" id="UP000694419">
    <property type="component" value="Unplaced"/>
</dbReference>
<evidence type="ECO:0000313" key="2">
    <source>
        <dbReference type="Ensembl" id="ENSCPGP00000021852.1"/>
    </source>
</evidence>
<evidence type="ECO:0000256" key="1">
    <source>
        <dbReference type="SAM" id="MobiDB-lite"/>
    </source>
</evidence>
<evidence type="ECO:0000313" key="3">
    <source>
        <dbReference type="Proteomes" id="UP000694419"/>
    </source>
</evidence>
<dbReference type="PANTHER" id="PTHR35674">
    <property type="entry name" value="CDNA SEQUENCE CK137956"/>
    <property type="match status" value="1"/>
</dbReference>
<organism evidence="2 3">
    <name type="scientific">Calidris pygmaea</name>
    <name type="common">Spoon-billed sandpiper</name>
    <dbReference type="NCBI Taxonomy" id="425635"/>
    <lineage>
        <taxon>Eukaryota</taxon>
        <taxon>Metazoa</taxon>
        <taxon>Chordata</taxon>
        <taxon>Craniata</taxon>
        <taxon>Vertebrata</taxon>
        <taxon>Euteleostomi</taxon>
        <taxon>Archelosauria</taxon>
        <taxon>Archosauria</taxon>
        <taxon>Dinosauria</taxon>
        <taxon>Saurischia</taxon>
        <taxon>Theropoda</taxon>
        <taxon>Coelurosauria</taxon>
        <taxon>Aves</taxon>
        <taxon>Neognathae</taxon>
        <taxon>Neoaves</taxon>
        <taxon>Charadriiformes</taxon>
        <taxon>Scolopacidae</taxon>
        <taxon>Calidris</taxon>
    </lineage>
</organism>
<sequence length="361" mass="39228">SLKIGGKQALCDAQLSAKSIITSLLSSAKPHRNPKGLGDGSVTGARSTEGSKAEVPFLPKYPDAAKGAGNQGTAEETKAGKELIQNSTFSSAKTTTAGPPRTAAESQAMEKKQQLPPFADIYTKTDSDMATKNPGMEPGTVLQHQLGVMEKLRCKTEEGHDHGDLCIWSVFSTSEFFGVWVNACLLISLTLFCFTVTTATPDKKIVKYNACASGFSTTSMTTALNQPVWQSLSFPPFSVFPNHSNFPHFQGPYHQRARMPYQQAPYPSFGCYLRQVAPYSPQQIFQPPYAPMLNYIPLVQPGYPYQQRTPPTPSSNIPNLSPMAGDGIQYPFSPSYGFNSTPGGAVTINLNYFSSENHVKF</sequence>
<dbReference type="Pfam" id="PF15752">
    <property type="entry name" value="DUF4688"/>
    <property type="match status" value="1"/>
</dbReference>
<feature type="region of interest" description="Disordered" evidence="1">
    <location>
        <begin position="28"/>
        <end position="110"/>
    </location>
</feature>
<dbReference type="PANTHER" id="PTHR35674:SF1">
    <property type="entry name" value="CDNA SEQUENCE CK137956"/>
    <property type="match status" value="1"/>
</dbReference>
<protein>
    <submittedName>
        <fullName evidence="2">Uncharacterized protein</fullName>
    </submittedName>
</protein>
<reference evidence="2" key="2">
    <citation type="submission" date="2025-09" db="UniProtKB">
        <authorList>
            <consortium name="Ensembl"/>
        </authorList>
    </citation>
    <scope>IDENTIFICATION</scope>
</reference>
<reference evidence="2" key="1">
    <citation type="submission" date="2025-08" db="UniProtKB">
        <authorList>
            <consortium name="Ensembl"/>
        </authorList>
    </citation>
    <scope>IDENTIFICATION</scope>
</reference>